<dbReference type="InterPro" id="IPR036691">
    <property type="entry name" value="Endo/exonu/phosph_ase_sf"/>
</dbReference>
<reference evidence="3" key="1">
    <citation type="submission" date="2021-02" db="EMBL/GenBank/DDBJ databases">
        <authorList>
            <person name="Nowell W R."/>
        </authorList>
    </citation>
    <scope>NUCLEOTIDE SEQUENCE</scope>
</reference>
<organism evidence="3 4">
    <name type="scientific">Didymodactylos carnosus</name>
    <dbReference type="NCBI Taxonomy" id="1234261"/>
    <lineage>
        <taxon>Eukaryota</taxon>
        <taxon>Metazoa</taxon>
        <taxon>Spiralia</taxon>
        <taxon>Gnathifera</taxon>
        <taxon>Rotifera</taxon>
        <taxon>Eurotatoria</taxon>
        <taxon>Bdelloidea</taxon>
        <taxon>Philodinida</taxon>
        <taxon>Philodinidae</taxon>
        <taxon>Didymodactylos</taxon>
    </lineage>
</organism>
<evidence type="ECO:0000313" key="2">
    <source>
        <dbReference type="EMBL" id="CAF1315251.1"/>
    </source>
</evidence>
<dbReference type="EMBL" id="CAJOBA010041967">
    <property type="protein sequence ID" value="CAF4124068.1"/>
    <property type="molecule type" value="Genomic_DNA"/>
</dbReference>
<accession>A0A8S2QWW1</accession>
<sequence>MRNKNLKAPASNYKPNLKTDFNRVLVVYLKNHTTLIKDATQELLSRLDAAVGHLQLKCKPQLAYIHPKGGLIYQFLNKTIQEKLMEEYRNENWKTAAFKGDYSVYQPGASSSHCFVIKNVPTSLDIDEVLTSAEFTENNTHIDFEFSIEKATWLIKKNVYRKPHTATVKVEVIDERVKPKLLDCECVYLAVYKKIKKHTDQIIPTGYLNARHQHWGDHVNNTVGKKLYEKITEYDLEIANEFGVPTYFDSQGSSSIIDLTLHTEELLLFSPKCSVVKQHLNQTDHELIEINLHDLEWKKSTFQPFQSMRRWNYSRADWTTFVQNIDDAVRATSLEGALIRNKDEIDKFAKQIDDILLNAAHATIPKVIVNKNSKYWWTLELTMKRKLVTNYLPAGQFVSSSFFL</sequence>
<gene>
    <name evidence="2" type="ORF">OVA965_LOCUS29178</name>
    <name evidence="3" type="ORF">TMI583_LOCUS29944</name>
</gene>
<evidence type="ECO:0000259" key="1">
    <source>
        <dbReference type="Pfam" id="PF14529"/>
    </source>
</evidence>
<dbReference type="GO" id="GO:0003824">
    <property type="term" value="F:catalytic activity"/>
    <property type="evidence" value="ECO:0007669"/>
    <property type="project" value="InterPro"/>
</dbReference>
<feature type="domain" description="Endonuclease/exonuclease/phosphatase" evidence="1">
    <location>
        <begin position="196"/>
        <end position="288"/>
    </location>
</feature>
<dbReference type="AlphaFoldDB" id="A0A8S2QWW1"/>
<protein>
    <recommendedName>
        <fullName evidence="1">Endonuclease/exonuclease/phosphatase domain-containing protein</fullName>
    </recommendedName>
</protein>
<dbReference type="InterPro" id="IPR005135">
    <property type="entry name" value="Endo/exonuclease/phosphatase"/>
</dbReference>
<dbReference type="Proteomes" id="UP000677228">
    <property type="component" value="Unassembled WGS sequence"/>
</dbReference>
<evidence type="ECO:0000313" key="3">
    <source>
        <dbReference type="EMBL" id="CAF4124068.1"/>
    </source>
</evidence>
<dbReference type="Gene3D" id="3.60.10.10">
    <property type="entry name" value="Endonuclease/exonuclease/phosphatase"/>
    <property type="match status" value="1"/>
</dbReference>
<dbReference type="EMBL" id="CAJNOK010020371">
    <property type="protein sequence ID" value="CAF1315251.1"/>
    <property type="molecule type" value="Genomic_DNA"/>
</dbReference>
<evidence type="ECO:0000313" key="4">
    <source>
        <dbReference type="Proteomes" id="UP000682733"/>
    </source>
</evidence>
<name>A0A8S2QWW1_9BILA</name>
<proteinExistence type="predicted"/>
<dbReference type="Proteomes" id="UP000682733">
    <property type="component" value="Unassembled WGS sequence"/>
</dbReference>
<dbReference type="Pfam" id="PF14529">
    <property type="entry name" value="Exo_endo_phos_2"/>
    <property type="match status" value="1"/>
</dbReference>
<dbReference type="SUPFAM" id="SSF56219">
    <property type="entry name" value="DNase I-like"/>
    <property type="match status" value="1"/>
</dbReference>
<comment type="caution">
    <text evidence="3">The sequence shown here is derived from an EMBL/GenBank/DDBJ whole genome shotgun (WGS) entry which is preliminary data.</text>
</comment>